<feature type="domain" description="HipA-like C-terminal" evidence="4">
    <location>
        <begin position="173"/>
        <end position="383"/>
    </location>
</feature>
<keyword evidence="2" id="KW-0808">Transferase</keyword>
<name>A0A381IJY4_AMIAI</name>
<protein>
    <submittedName>
        <fullName evidence="6">Uncharacterized protein related to capsule biosynthesis enzymes</fullName>
    </submittedName>
</protein>
<evidence type="ECO:0000313" key="6">
    <source>
        <dbReference type="EMBL" id="SUY28205.1"/>
    </source>
</evidence>
<evidence type="ECO:0000259" key="5">
    <source>
        <dbReference type="Pfam" id="PF13657"/>
    </source>
</evidence>
<accession>A0A381IJY4</accession>
<dbReference type="InterPro" id="IPR052028">
    <property type="entry name" value="HipA_Ser/Thr_kinase"/>
</dbReference>
<keyword evidence="3" id="KW-0418">Kinase</keyword>
<evidence type="ECO:0000256" key="1">
    <source>
        <dbReference type="ARBA" id="ARBA00010164"/>
    </source>
</evidence>
<comment type="similarity">
    <text evidence="1">Belongs to the HipA Ser/Thr kinase family.</text>
</comment>
<dbReference type="PIRSF" id="PIRSF028135">
    <property type="entry name" value="UCP028135_HipA-like"/>
    <property type="match status" value="1"/>
</dbReference>
<dbReference type="AlphaFoldDB" id="A0A381IJY4"/>
<proteinExistence type="inferred from homology"/>
<reference evidence="6 7" key="1">
    <citation type="submission" date="2018-06" db="EMBL/GenBank/DDBJ databases">
        <authorList>
            <consortium name="Pathogen Informatics"/>
            <person name="Doyle S."/>
        </authorList>
    </citation>
    <scope>NUCLEOTIDE SEQUENCE [LARGE SCALE GENOMIC DNA]</scope>
    <source>
        <strain evidence="6 7">NCTC10684</strain>
    </source>
</reference>
<organism evidence="6 7">
    <name type="scientific">Aminobacter aminovorans</name>
    <name type="common">Chelatobacter heintzii</name>
    <dbReference type="NCBI Taxonomy" id="83263"/>
    <lineage>
        <taxon>Bacteria</taxon>
        <taxon>Pseudomonadati</taxon>
        <taxon>Pseudomonadota</taxon>
        <taxon>Alphaproteobacteria</taxon>
        <taxon>Hyphomicrobiales</taxon>
        <taxon>Phyllobacteriaceae</taxon>
        <taxon>Aminobacter</taxon>
    </lineage>
</organism>
<evidence type="ECO:0000256" key="2">
    <source>
        <dbReference type="ARBA" id="ARBA00022679"/>
    </source>
</evidence>
<dbReference type="RefSeq" id="WP_115734060.1">
    <property type="nucleotide sequence ID" value="NZ_BAAAVY010000001.1"/>
</dbReference>
<evidence type="ECO:0000259" key="4">
    <source>
        <dbReference type="Pfam" id="PF07804"/>
    </source>
</evidence>
<dbReference type="EMBL" id="UFSM01000002">
    <property type="protein sequence ID" value="SUY28205.1"/>
    <property type="molecule type" value="Genomic_DNA"/>
</dbReference>
<dbReference type="PANTHER" id="PTHR37419">
    <property type="entry name" value="SERINE/THREONINE-PROTEIN KINASE TOXIN HIPA"/>
    <property type="match status" value="1"/>
</dbReference>
<dbReference type="Pfam" id="PF07804">
    <property type="entry name" value="HipA_C"/>
    <property type="match status" value="1"/>
</dbReference>
<feature type="domain" description="HipA N-terminal subdomain 1" evidence="5">
    <location>
        <begin position="58"/>
        <end position="125"/>
    </location>
</feature>
<dbReference type="InterPro" id="IPR017508">
    <property type="entry name" value="HipA_N1"/>
</dbReference>
<dbReference type="Proteomes" id="UP000254701">
    <property type="component" value="Unassembled WGS sequence"/>
</dbReference>
<dbReference type="PANTHER" id="PTHR37419:SF8">
    <property type="entry name" value="TOXIN YJJJ"/>
    <property type="match status" value="1"/>
</dbReference>
<sequence>MIITLQTFVSDRWFDAAEVSFEQPDAGFLAGATVSYDVDYFAEKGAVEFADERPVTDFRAVSFKYPLSLADKRTPRWPPFLLDLLPQGHARIRLAKALGLPPDSRASDLPLLMRSGGSTIGNVRIKEAAEQEAKRLQGVIRTGLALDDILDRTDLFVEVVDKHAMIASGSSGLQGEWPKVALTLAKDGLYYPDPLVADDEAVEHLIVKLKRGGDIDGLILKTEAVYSQVAARIGLHVYAPSTAGNGTMIIPRFDRYVDERGRTARVGQESMTSAVGVSDFGHIDAHERYVEIVKAYSADPQADVLEYLKRDATNLAMGNPDNHGRNTAMSKYSDGAARLSPLYDFAPMKLADDVIARSTKWRCMQDKGSDYAPDWSRVCDAVSGDGIDGTALAEGLVAFADALEAAPAVAIEEGALAEAVEQATVRCSDVVEALRRAVR</sequence>
<dbReference type="GO" id="GO:0005829">
    <property type="term" value="C:cytosol"/>
    <property type="evidence" value="ECO:0007669"/>
    <property type="project" value="TreeGrafter"/>
</dbReference>
<dbReference type="OrthoDB" id="9805913at2"/>
<dbReference type="GO" id="GO:0004674">
    <property type="term" value="F:protein serine/threonine kinase activity"/>
    <property type="evidence" value="ECO:0007669"/>
    <property type="project" value="TreeGrafter"/>
</dbReference>
<dbReference type="InterPro" id="IPR012893">
    <property type="entry name" value="HipA-like_C"/>
</dbReference>
<evidence type="ECO:0000313" key="7">
    <source>
        <dbReference type="Proteomes" id="UP000254701"/>
    </source>
</evidence>
<gene>
    <name evidence="6" type="ORF">NCTC10684_05028</name>
</gene>
<dbReference type="Pfam" id="PF13657">
    <property type="entry name" value="Couple_hipA"/>
    <property type="match status" value="1"/>
</dbReference>
<dbReference type="InterPro" id="IPR016869">
    <property type="entry name" value="UCP028135_HipA-like"/>
</dbReference>
<evidence type="ECO:0000256" key="3">
    <source>
        <dbReference type="ARBA" id="ARBA00022777"/>
    </source>
</evidence>